<dbReference type="PANTHER" id="PTHR43099:SF2">
    <property type="entry name" value="UPF0053 PROTEIN YRKA"/>
    <property type="match status" value="1"/>
</dbReference>
<dbReference type="PATRIC" id="fig|203123.7.peg.140"/>
<name>Q04HE1_OENOB</name>
<dbReference type="Proteomes" id="UP000000774">
    <property type="component" value="Chromosome"/>
</dbReference>
<dbReference type="Pfam" id="PF00571">
    <property type="entry name" value="CBS"/>
    <property type="match status" value="2"/>
</dbReference>
<dbReference type="SMR" id="Q04HE1"/>
<sequence>MDSDPSILVSVIVLLISLLLAVMFTLTEYSLIRSRQSALRAIQKDQKKPSKKVDLALHMTKHLNEYLSTAQTGITLTSLIIGWLGEDSASKFLENSGIFSFLGGQTEDVVASIVGILVFTFVHAVFTDLVPKNIAIDEPVKVLLNIARPVSFFHVLFFPLIWLFDRTAAAISNLLGFKTATDEDIYSPNEIISLTKTSAQAIDSEVDEEDANFMQRAFEMNDKVASDVMVDRTSMSVVDVDETIADALLLYLEEQYSRFPVTADNDKDKIIGYAYNYDIVRQARIDDKAKISTIMRDIVSVPENMKVPDVMEEMSAHRVPMAIVIDEYGGTSGIITDKDVYEELFGNLRDEQDDEDDEMIKKLGDDTYQIVGKISLYDLEDFFNTKISQFDEDDAVTLAGFIQNNYPEMRKGDTVAVENDDYKFEITANDYEDAYIKFFTVKKTEKEHKSDEDKEHKSDEDSEEKNNDEE</sequence>
<evidence type="ECO:0000256" key="12">
    <source>
        <dbReference type="SAM" id="Phobius"/>
    </source>
</evidence>
<evidence type="ECO:0000259" key="13">
    <source>
        <dbReference type="PROSITE" id="PS51371"/>
    </source>
</evidence>
<evidence type="ECO:0000259" key="14">
    <source>
        <dbReference type="PROSITE" id="PS51846"/>
    </source>
</evidence>
<dbReference type="PROSITE" id="PS51846">
    <property type="entry name" value="CNNM"/>
    <property type="match status" value="1"/>
</dbReference>
<dbReference type="Gene3D" id="3.10.580.10">
    <property type="entry name" value="CBS-domain"/>
    <property type="match status" value="1"/>
</dbReference>
<evidence type="ECO:0007829" key="17">
    <source>
        <dbReference type="PDB" id="3OCO"/>
    </source>
</evidence>
<dbReference type="eggNOG" id="COG1253">
    <property type="taxonomic scope" value="Bacteria"/>
</dbReference>
<dbReference type="KEGG" id="ooe:OEOE_0137"/>
<comment type="similarity">
    <text evidence="2">Belongs to the UPF0053 family.</text>
</comment>
<evidence type="ECO:0000256" key="9">
    <source>
        <dbReference type="PROSITE-ProRule" id="PRU00703"/>
    </source>
</evidence>
<evidence type="ECO:0000256" key="7">
    <source>
        <dbReference type="ARBA" id="ARBA00023122"/>
    </source>
</evidence>
<dbReference type="PROSITE" id="PS51371">
    <property type="entry name" value="CBS"/>
    <property type="match status" value="2"/>
</dbReference>
<feature type="transmembrane region" description="Helical" evidence="12">
    <location>
        <begin position="142"/>
        <end position="164"/>
    </location>
</feature>
<keyword evidence="16" id="KW-1185">Reference proteome</keyword>
<evidence type="ECO:0000256" key="8">
    <source>
        <dbReference type="ARBA" id="ARBA00023136"/>
    </source>
</evidence>
<evidence type="ECO:0000313" key="16">
    <source>
        <dbReference type="Proteomes" id="UP000000774"/>
    </source>
</evidence>
<dbReference type="EvolutionaryTrace" id="Q04HE1"/>
<keyword evidence="3" id="KW-1003">Cell membrane</keyword>
<dbReference type="RefSeq" id="WP_011677366.1">
    <property type="nucleotide sequence ID" value="NC_008528.1"/>
</dbReference>
<evidence type="ECO:0000313" key="15">
    <source>
        <dbReference type="EMBL" id="ABJ56131.1"/>
    </source>
</evidence>
<reference evidence="17" key="2">
    <citation type="submission" date="2010-08" db="PDB data bank">
        <title>The crystal structure of a Hemolysin-like protein containing CBS domain of Oenococcus oeni PSU.</title>
        <authorList>
            <person name="Tan K."/>
            <person name="Hatzos C."/>
            <person name="Cobb G."/>
            <person name="Joachimiak A."/>
        </authorList>
    </citation>
    <scope>X-RAY CRYSTALLOGRAPHY (2.20 ANGSTROMS) OF 207-356</scope>
</reference>
<keyword evidence="8 10" id="KW-0472">Membrane</keyword>
<evidence type="ECO:0000256" key="1">
    <source>
        <dbReference type="ARBA" id="ARBA00004651"/>
    </source>
</evidence>
<dbReference type="Pfam" id="PF03471">
    <property type="entry name" value="CorC_HlyC"/>
    <property type="match status" value="1"/>
</dbReference>
<evidence type="ECO:0000256" key="2">
    <source>
        <dbReference type="ARBA" id="ARBA00006337"/>
    </source>
</evidence>
<feature type="domain" description="CBS" evidence="13">
    <location>
        <begin position="229"/>
        <end position="290"/>
    </location>
</feature>
<dbReference type="SUPFAM" id="SSF56176">
    <property type="entry name" value="FAD-binding/transporter-associated domain-like"/>
    <property type="match status" value="1"/>
</dbReference>
<protein>
    <submittedName>
        <fullName evidence="15">Hemolysin-like protein containing CBS domains</fullName>
    </submittedName>
</protein>
<dbReference type="InterPro" id="IPR046342">
    <property type="entry name" value="CBS_dom_sf"/>
</dbReference>
<dbReference type="InterPro" id="IPR036318">
    <property type="entry name" value="FAD-bd_PCMH-like_sf"/>
</dbReference>
<dbReference type="Gene3D" id="3.30.465.10">
    <property type="match status" value="1"/>
</dbReference>
<accession>Q04HE1</accession>
<reference evidence="15 16" key="1">
    <citation type="journal article" date="2006" name="Proc. Natl. Acad. Sci. U.S.A.">
        <title>Comparative genomics of the lactic acid bacteria.</title>
        <authorList>
            <person name="Makarova K."/>
            <person name="Slesarev A."/>
            <person name="Wolf Y."/>
            <person name="Sorokin A."/>
            <person name="Mirkin B."/>
            <person name="Koonin E."/>
            <person name="Pavlov A."/>
            <person name="Pavlova N."/>
            <person name="Karamychev V."/>
            <person name="Polouchine N."/>
            <person name="Shakhova V."/>
            <person name="Grigoriev I."/>
            <person name="Lou Y."/>
            <person name="Rohksar D."/>
            <person name="Lucas S."/>
            <person name="Huang K."/>
            <person name="Goodstein D.M."/>
            <person name="Hawkins T."/>
            <person name="Plengvidhya V."/>
            <person name="Welker D."/>
            <person name="Hughes J."/>
            <person name="Goh Y."/>
            <person name="Benson A."/>
            <person name="Baldwin K."/>
            <person name="Lee J.H."/>
            <person name="Diaz-Muniz I."/>
            <person name="Dosti B."/>
            <person name="Smeianov V."/>
            <person name="Wechter W."/>
            <person name="Barabote R."/>
            <person name="Lorca G."/>
            <person name="Altermann E."/>
            <person name="Barrangou R."/>
            <person name="Ganesan B."/>
            <person name="Xie Y."/>
            <person name="Rawsthorne H."/>
            <person name="Tamir D."/>
            <person name="Parker C."/>
            <person name="Breidt F."/>
            <person name="Broadbent J."/>
            <person name="Hutkins R."/>
            <person name="O'Sullivan D."/>
            <person name="Steele J."/>
            <person name="Unlu G."/>
            <person name="Saier M."/>
            <person name="Klaenhammer T."/>
            <person name="Richardson P."/>
            <person name="Kozyavkin S."/>
            <person name="Weimer B."/>
            <person name="Mills D."/>
        </authorList>
    </citation>
    <scope>NUCLEOTIDE SEQUENCE [LARGE SCALE GENOMIC DNA]</scope>
    <source>
        <strain evidence="16">ATCC BAA-331 / PSU-1</strain>
    </source>
</reference>
<dbReference type="SUPFAM" id="SSF54631">
    <property type="entry name" value="CBS-domain pair"/>
    <property type="match status" value="1"/>
</dbReference>
<dbReference type="Pfam" id="PF01595">
    <property type="entry name" value="CNNM"/>
    <property type="match status" value="1"/>
</dbReference>
<keyword evidence="5" id="KW-0677">Repeat</keyword>
<evidence type="ECO:0000256" key="3">
    <source>
        <dbReference type="ARBA" id="ARBA00022475"/>
    </source>
</evidence>
<dbReference type="PANTHER" id="PTHR43099">
    <property type="entry name" value="UPF0053 PROTEIN YRKA"/>
    <property type="match status" value="1"/>
</dbReference>
<dbReference type="HOGENOM" id="CLU_015237_4_0_9"/>
<evidence type="ECO:0000256" key="4">
    <source>
        <dbReference type="ARBA" id="ARBA00022692"/>
    </source>
</evidence>
<dbReference type="SMART" id="SM00116">
    <property type="entry name" value="CBS"/>
    <property type="match status" value="2"/>
</dbReference>
<feature type="compositionally biased region" description="Basic and acidic residues" evidence="11">
    <location>
        <begin position="444"/>
        <end position="459"/>
    </location>
</feature>
<feature type="transmembrane region" description="Helical" evidence="12">
    <location>
        <begin position="6"/>
        <end position="26"/>
    </location>
</feature>
<evidence type="ECO:0000256" key="5">
    <source>
        <dbReference type="ARBA" id="ARBA00022737"/>
    </source>
</evidence>
<feature type="domain" description="CNNM transmembrane" evidence="14">
    <location>
        <begin position="3"/>
        <end position="210"/>
    </location>
</feature>
<dbReference type="InterPro" id="IPR002550">
    <property type="entry name" value="CNNM"/>
</dbReference>
<comment type="subcellular location">
    <subcellularLocation>
        <location evidence="1">Cell membrane</location>
        <topology evidence="1">Multi-pass membrane protein</topology>
    </subcellularLocation>
</comment>
<keyword evidence="17" id="KW-0002">3D-structure</keyword>
<dbReference type="InterPro" id="IPR005170">
    <property type="entry name" value="Transptr-assoc_dom"/>
</dbReference>
<dbReference type="GO" id="GO:0005886">
    <property type="term" value="C:plasma membrane"/>
    <property type="evidence" value="ECO:0007669"/>
    <property type="project" value="UniProtKB-SubCell"/>
</dbReference>
<evidence type="ECO:0000256" key="11">
    <source>
        <dbReference type="SAM" id="MobiDB-lite"/>
    </source>
</evidence>
<dbReference type="GO" id="GO:0050660">
    <property type="term" value="F:flavin adenine dinucleotide binding"/>
    <property type="evidence" value="ECO:0007669"/>
    <property type="project" value="InterPro"/>
</dbReference>
<organism evidence="15 16">
    <name type="scientific">Oenococcus oeni (strain ATCC BAA-331 / PSU-1)</name>
    <dbReference type="NCBI Taxonomy" id="203123"/>
    <lineage>
        <taxon>Bacteria</taxon>
        <taxon>Bacillati</taxon>
        <taxon>Bacillota</taxon>
        <taxon>Bacilli</taxon>
        <taxon>Lactobacillales</taxon>
        <taxon>Lactobacillaceae</taxon>
        <taxon>Oenococcus</taxon>
    </lineage>
</organism>
<feature type="transmembrane region" description="Helical" evidence="12">
    <location>
        <begin position="109"/>
        <end position="130"/>
    </location>
</feature>
<dbReference type="EMBL" id="CP000411">
    <property type="protein sequence ID" value="ABJ56131.1"/>
    <property type="molecule type" value="Genomic_DNA"/>
</dbReference>
<keyword evidence="7 9" id="KW-0129">CBS domain</keyword>
<dbReference type="SMART" id="SM01091">
    <property type="entry name" value="CorC_HlyC"/>
    <property type="match status" value="1"/>
</dbReference>
<dbReference type="AlphaFoldDB" id="Q04HE1"/>
<feature type="domain" description="CBS" evidence="13">
    <location>
        <begin position="294"/>
        <end position="351"/>
    </location>
</feature>
<dbReference type="CDD" id="cd04590">
    <property type="entry name" value="CBS_pair_CorC_HlyC_assoc"/>
    <property type="match status" value="1"/>
</dbReference>
<feature type="region of interest" description="Disordered" evidence="11">
    <location>
        <begin position="444"/>
        <end position="470"/>
    </location>
</feature>
<feature type="compositionally biased region" description="Acidic residues" evidence="11">
    <location>
        <begin position="460"/>
        <end position="470"/>
    </location>
</feature>
<dbReference type="PDBsum" id="3OCO"/>
<keyword evidence="4 10" id="KW-0812">Transmembrane</keyword>
<dbReference type="DNASU" id="4415744"/>
<evidence type="ECO:0000256" key="10">
    <source>
        <dbReference type="PROSITE-ProRule" id="PRU01193"/>
    </source>
</evidence>
<dbReference type="InterPro" id="IPR000644">
    <property type="entry name" value="CBS_dom"/>
</dbReference>
<evidence type="ECO:0000256" key="6">
    <source>
        <dbReference type="ARBA" id="ARBA00022989"/>
    </source>
</evidence>
<dbReference type="InterPro" id="IPR016169">
    <property type="entry name" value="FAD-bd_PCMH_sub2"/>
</dbReference>
<dbReference type="STRING" id="203123.OEOE_0137"/>
<gene>
    <name evidence="15" type="ordered locus">OEOE_0137</name>
</gene>
<dbReference type="PDB" id="3OCO">
    <property type="method" value="X-ray"/>
    <property type="resolution" value="2.20 A"/>
    <property type="chains" value="A/B=207-356"/>
</dbReference>
<dbReference type="InterPro" id="IPR051676">
    <property type="entry name" value="UPF0053_domain"/>
</dbReference>
<keyword evidence="6 10" id="KW-1133">Transmembrane helix</keyword>
<dbReference type="InterPro" id="IPR044751">
    <property type="entry name" value="Ion_transp-like_CBS"/>
</dbReference>
<proteinExistence type="evidence at protein level"/>